<gene>
    <name evidence="2" type="ORF">KI387_009581</name>
</gene>
<dbReference type="Proteomes" id="UP000824469">
    <property type="component" value="Unassembled WGS sequence"/>
</dbReference>
<dbReference type="InterPro" id="IPR014891">
    <property type="entry name" value="DWNN_domain"/>
</dbReference>
<proteinExistence type="predicted"/>
<comment type="caution">
    <text evidence="2">The sequence shown here is derived from an EMBL/GenBank/DDBJ whole genome shotgun (WGS) entry which is preliminary data.</text>
</comment>
<feature type="non-terminal residue" evidence="2">
    <location>
        <position position="1"/>
    </location>
</feature>
<accession>A0AA38FJN1</accession>
<evidence type="ECO:0000313" key="2">
    <source>
        <dbReference type="EMBL" id="KAH9305177.1"/>
    </source>
</evidence>
<feature type="domain" description="DWNN" evidence="1">
    <location>
        <begin position="1"/>
        <end position="20"/>
    </location>
</feature>
<evidence type="ECO:0000313" key="3">
    <source>
        <dbReference type="Proteomes" id="UP000824469"/>
    </source>
</evidence>
<keyword evidence="3" id="KW-1185">Reference proteome</keyword>
<protein>
    <recommendedName>
        <fullName evidence="1">DWNN domain-containing protein</fullName>
    </recommendedName>
</protein>
<dbReference type="AlphaFoldDB" id="A0AA38FJN1"/>
<feature type="non-terminal residue" evidence="2">
    <location>
        <position position="102"/>
    </location>
</feature>
<name>A0AA38FJN1_TAXCH</name>
<dbReference type="PROSITE" id="PS51282">
    <property type="entry name" value="DWNN"/>
    <property type="match status" value="1"/>
</dbReference>
<sequence length="102" mass="11235">YIDDSVLVQRNTSIIIKRVPSVRPKSSVILADVESLAKVSSIKNTEMDDMQQPLSSSIADDNGFGDFGIDLYADSENCLPEKYMDGSNNITELVNNTDMDSE</sequence>
<reference evidence="2 3" key="1">
    <citation type="journal article" date="2021" name="Nat. Plants">
        <title>The Taxus genome provides insights into paclitaxel biosynthesis.</title>
        <authorList>
            <person name="Xiong X."/>
            <person name="Gou J."/>
            <person name="Liao Q."/>
            <person name="Li Y."/>
            <person name="Zhou Q."/>
            <person name="Bi G."/>
            <person name="Li C."/>
            <person name="Du R."/>
            <person name="Wang X."/>
            <person name="Sun T."/>
            <person name="Guo L."/>
            <person name="Liang H."/>
            <person name="Lu P."/>
            <person name="Wu Y."/>
            <person name="Zhang Z."/>
            <person name="Ro D.K."/>
            <person name="Shang Y."/>
            <person name="Huang S."/>
            <person name="Yan J."/>
        </authorList>
    </citation>
    <scope>NUCLEOTIDE SEQUENCE [LARGE SCALE GENOMIC DNA]</scope>
    <source>
        <strain evidence="2">Ta-2019</strain>
    </source>
</reference>
<organism evidence="2 3">
    <name type="scientific">Taxus chinensis</name>
    <name type="common">Chinese yew</name>
    <name type="synonym">Taxus wallichiana var. chinensis</name>
    <dbReference type="NCBI Taxonomy" id="29808"/>
    <lineage>
        <taxon>Eukaryota</taxon>
        <taxon>Viridiplantae</taxon>
        <taxon>Streptophyta</taxon>
        <taxon>Embryophyta</taxon>
        <taxon>Tracheophyta</taxon>
        <taxon>Spermatophyta</taxon>
        <taxon>Pinopsida</taxon>
        <taxon>Pinidae</taxon>
        <taxon>Conifers II</taxon>
        <taxon>Cupressales</taxon>
        <taxon>Taxaceae</taxon>
        <taxon>Taxus</taxon>
    </lineage>
</organism>
<dbReference type="GO" id="GO:0008270">
    <property type="term" value="F:zinc ion binding"/>
    <property type="evidence" value="ECO:0007669"/>
    <property type="project" value="InterPro"/>
</dbReference>
<evidence type="ECO:0000259" key="1">
    <source>
        <dbReference type="PROSITE" id="PS51282"/>
    </source>
</evidence>
<dbReference type="EMBL" id="JAHRHJ020000008">
    <property type="protein sequence ID" value="KAH9305177.1"/>
    <property type="molecule type" value="Genomic_DNA"/>
</dbReference>